<dbReference type="EMBL" id="KQ414646">
    <property type="protein sequence ID" value="KOC66496.1"/>
    <property type="molecule type" value="Genomic_DNA"/>
</dbReference>
<organism evidence="2 3">
    <name type="scientific">Habropoda laboriosa</name>
    <dbReference type="NCBI Taxonomy" id="597456"/>
    <lineage>
        <taxon>Eukaryota</taxon>
        <taxon>Metazoa</taxon>
        <taxon>Ecdysozoa</taxon>
        <taxon>Arthropoda</taxon>
        <taxon>Hexapoda</taxon>
        <taxon>Insecta</taxon>
        <taxon>Pterygota</taxon>
        <taxon>Neoptera</taxon>
        <taxon>Endopterygota</taxon>
        <taxon>Hymenoptera</taxon>
        <taxon>Apocrita</taxon>
        <taxon>Aculeata</taxon>
        <taxon>Apoidea</taxon>
        <taxon>Anthophila</taxon>
        <taxon>Apidae</taxon>
        <taxon>Habropoda</taxon>
    </lineage>
</organism>
<dbReference type="STRING" id="597456.A0A0L7R6W3"/>
<feature type="non-terminal residue" evidence="2">
    <location>
        <position position="1"/>
    </location>
</feature>
<keyword evidence="3" id="KW-1185">Reference proteome</keyword>
<reference evidence="2 3" key="1">
    <citation type="submission" date="2015-07" db="EMBL/GenBank/DDBJ databases">
        <title>The genome of Habropoda laboriosa.</title>
        <authorList>
            <person name="Pan H."/>
            <person name="Kapheim K."/>
        </authorList>
    </citation>
    <scope>NUCLEOTIDE SEQUENCE [LARGE SCALE GENOMIC DNA]</scope>
    <source>
        <strain evidence="2">0110345459</strain>
    </source>
</reference>
<dbReference type="AlphaFoldDB" id="A0A0L7R6W3"/>
<accession>A0A0L7R6W3</accession>
<dbReference type="OrthoDB" id="5862042at2759"/>
<sequence length="156" mass="19284">FRNHNSRFFTFKWHPKWSYFHLGNLTINSIRWDTKRGAAILQIFSLWYPTSKFSHISRTYSFPYKGHIIYTQKKKKKRKEKRKKEWIMEENNRKIEEAQKKLAEERLAMVEQQRLMEEERQRMRKEHEKRVKEEQKKILGKNNSRPKLSFTLKPVT</sequence>
<dbReference type="Proteomes" id="UP000053825">
    <property type="component" value="Unassembled WGS sequence"/>
</dbReference>
<evidence type="ECO:0000256" key="1">
    <source>
        <dbReference type="SAM" id="MobiDB-lite"/>
    </source>
</evidence>
<evidence type="ECO:0000313" key="3">
    <source>
        <dbReference type="Proteomes" id="UP000053825"/>
    </source>
</evidence>
<dbReference type="GO" id="GO:0005654">
    <property type="term" value="C:nucleoplasm"/>
    <property type="evidence" value="ECO:0007669"/>
    <property type="project" value="TreeGrafter"/>
</dbReference>
<feature type="region of interest" description="Disordered" evidence="1">
    <location>
        <begin position="118"/>
        <end position="156"/>
    </location>
</feature>
<proteinExistence type="predicted"/>
<evidence type="ECO:0000313" key="2">
    <source>
        <dbReference type="EMBL" id="KOC66496.1"/>
    </source>
</evidence>
<feature type="compositionally biased region" description="Basic and acidic residues" evidence="1">
    <location>
        <begin position="118"/>
        <end position="137"/>
    </location>
</feature>
<dbReference type="PANTHER" id="PTHR31711">
    <property type="entry name" value="ARGININE AND GLUTAMATE-RICH PROTEIN 1"/>
    <property type="match status" value="1"/>
</dbReference>
<gene>
    <name evidence="2" type="ORF">WH47_08889</name>
</gene>
<dbReference type="Pfam" id="PF15346">
    <property type="entry name" value="ARGLU"/>
    <property type="match status" value="1"/>
</dbReference>
<dbReference type="PANTHER" id="PTHR31711:SF1">
    <property type="entry name" value="ARGININE AND GLUTAMATE-RICH PROTEIN 1"/>
    <property type="match status" value="1"/>
</dbReference>
<dbReference type="InterPro" id="IPR033371">
    <property type="entry name" value="ARGLU1"/>
</dbReference>
<dbReference type="GO" id="GO:0045296">
    <property type="term" value="F:cadherin binding"/>
    <property type="evidence" value="ECO:0007669"/>
    <property type="project" value="TreeGrafter"/>
</dbReference>
<name>A0A0L7R6W3_9HYME</name>
<dbReference type="GO" id="GO:0005739">
    <property type="term" value="C:mitochondrion"/>
    <property type="evidence" value="ECO:0007669"/>
    <property type="project" value="TreeGrafter"/>
</dbReference>
<protein>
    <submittedName>
        <fullName evidence="2">UPF0430 protein</fullName>
    </submittedName>
</protein>